<protein>
    <submittedName>
        <fullName evidence="2">Uncharacterized protein</fullName>
    </submittedName>
</protein>
<dbReference type="AlphaFoldDB" id="A0A0G4L5T6"/>
<evidence type="ECO:0000256" key="1">
    <source>
        <dbReference type="SAM" id="MobiDB-lite"/>
    </source>
</evidence>
<reference evidence="3" key="1">
    <citation type="submission" date="2015-05" db="EMBL/GenBank/DDBJ databases">
        <authorList>
            <person name="Fogelqvist Johan"/>
        </authorList>
    </citation>
    <scope>NUCLEOTIDE SEQUENCE [LARGE SCALE GENOMIC DNA]</scope>
</reference>
<dbReference type="Proteomes" id="UP000045706">
    <property type="component" value="Unassembled WGS sequence"/>
</dbReference>
<sequence>MALPTPEPSTAQRITARPRGPLIACRQPGRSFVSSRLALVSSREATATGFRDGMEGHGP</sequence>
<evidence type="ECO:0000313" key="2">
    <source>
        <dbReference type="EMBL" id="CRK17412.1"/>
    </source>
</evidence>
<organism evidence="2 3">
    <name type="scientific">Verticillium longisporum</name>
    <name type="common">Verticillium dahliae var. longisporum</name>
    <dbReference type="NCBI Taxonomy" id="100787"/>
    <lineage>
        <taxon>Eukaryota</taxon>
        <taxon>Fungi</taxon>
        <taxon>Dikarya</taxon>
        <taxon>Ascomycota</taxon>
        <taxon>Pezizomycotina</taxon>
        <taxon>Sordariomycetes</taxon>
        <taxon>Hypocreomycetidae</taxon>
        <taxon>Glomerellales</taxon>
        <taxon>Plectosphaerellaceae</taxon>
        <taxon>Verticillium</taxon>
    </lineage>
</organism>
<proteinExistence type="predicted"/>
<gene>
    <name evidence="2" type="ORF">BN1723_011292</name>
</gene>
<accession>A0A0G4L5T6</accession>
<name>A0A0G4L5T6_VERLO</name>
<evidence type="ECO:0000313" key="3">
    <source>
        <dbReference type="Proteomes" id="UP000045706"/>
    </source>
</evidence>
<feature type="region of interest" description="Disordered" evidence="1">
    <location>
        <begin position="1"/>
        <end position="25"/>
    </location>
</feature>
<dbReference type="EMBL" id="CVQI01007891">
    <property type="protein sequence ID" value="CRK17412.1"/>
    <property type="molecule type" value="Genomic_DNA"/>
</dbReference>